<feature type="chain" id="PRO_5041338424" evidence="1">
    <location>
        <begin position="21"/>
        <end position="125"/>
    </location>
</feature>
<keyword evidence="3" id="KW-1185">Reference proteome</keyword>
<comment type="caution">
    <text evidence="2">The sequence shown here is derived from an EMBL/GenBank/DDBJ whole genome shotgun (WGS) entry which is preliminary data.</text>
</comment>
<dbReference type="Proteomes" id="UP001174936">
    <property type="component" value="Unassembled WGS sequence"/>
</dbReference>
<name>A0AA39YBH8_9PEZI</name>
<feature type="signal peptide" evidence="1">
    <location>
        <begin position="1"/>
        <end position="20"/>
    </location>
</feature>
<accession>A0AA39YBH8</accession>
<evidence type="ECO:0000256" key="1">
    <source>
        <dbReference type="SAM" id="SignalP"/>
    </source>
</evidence>
<dbReference type="EMBL" id="JAULSV010000003">
    <property type="protein sequence ID" value="KAK0649577.1"/>
    <property type="molecule type" value="Genomic_DNA"/>
</dbReference>
<evidence type="ECO:0000313" key="2">
    <source>
        <dbReference type="EMBL" id="KAK0649577.1"/>
    </source>
</evidence>
<dbReference type="Gene3D" id="2.60.20.10">
    <property type="entry name" value="Crystallins"/>
    <property type="match status" value="1"/>
</dbReference>
<sequence length="125" mass="13952">MVSFRLVLAAVASHLLLASSAPTSPILARDLVPRAEVEVKYCEKTNWDGECRTVTVTEATCMNMLDAWNDRVSSIKNVDKDEFKCTWYMDANCTGESYDNQEDADLGDGNGRFDEVISSYICVPR</sequence>
<proteinExistence type="predicted"/>
<evidence type="ECO:0000313" key="3">
    <source>
        <dbReference type="Proteomes" id="UP001174936"/>
    </source>
</evidence>
<gene>
    <name evidence="2" type="ORF">B0T16DRAFT_133867</name>
</gene>
<dbReference type="AlphaFoldDB" id="A0AA39YBH8"/>
<organism evidence="2 3">
    <name type="scientific">Cercophora newfieldiana</name>
    <dbReference type="NCBI Taxonomy" id="92897"/>
    <lineage>
        <taxon>Eukaryota</taxon>
        <taxon>Fungi</taxon>
        <taxon>Dikarya</taxon>
        <taxon>Ascomycota</taxon>
        <taxon>Pezizomycotina</taxon>
        <taxon>Sordariomycetes</taxon>
        <taxon>Sordariomycetidae</taxon>
        <taxon>Sordariales</taxon>
        <taxon>Lasiosphaeriaceae</taxon>
        <taxon>Cercophora</taxon>
    </lineage>
</organism>
<protein>
    <submittedName>
        <fullName evidence="2">Uncharacterized protein</fullName>
    </submittedName>
</protein>
<reference evidence="2" key="1">
    <citation type="submission" date="2023-06" db="EMBL/GenBank/DDBJ databases">
        <title>Genome-scale phylogeny and comparative genomics of the fungal order Sordariales.</title>
        <authorList>
            <consortium name="Lawrence Berkeley National Laboratory"/>
            <person name="Hensen N."/>
            <person name="Bonometti L."/>
            <person name="Westerberg I."/>
            <person name="Brannstrom I.O."/>
            <person name="Guillou S."/>
            <person name="Cros-Aarteil S."/>
            <person name="Calhoun S."/>
            <person name="Haridas S."/>
            <person name="Kuo A."/>
            <person name="Mondo S."/>
            <person name="Pangilinan J."/>
            <person name="Riley R."/>
            <person name="Labutti K."/>
            <person name="Andreopoulos B."/>
            <person name="Lipzen A."/>
            <person name="Chen C."/>
            <person name="Yanf M."/>
            <person name="Daum C."/>
            <person name="Ng V."/>
            <person name="Clum A."/>
            <person name="Steindorff A."/>
            <person name="Ohm R."/>
            <person name="Martin F."/>
            <person name="Silar P."/>
            <person name="Natvig D."/>
            <person name="Lalanne C."/>
            <person name="Gautier V."/>
            <person name="Ament-Velasquez S.L."/>
            <person name="Kruys A."/>
            <person name="Hutchinson M.I."/>
            <person name="Powell A.J."/>
            <person name="Barry K."/>
            <person name="Miller A.N."/>
            <person name="Grigoriev I.V."/>
            <person name="Debuchy R."/>
            <person name="Gladieux P."/>
            <person name="Thoren M.H."/>
            <person name="Johannesson H."/>
        </authorList>
    </citation>
    <scope>NUCLEOTIDE SEQUENCE</scope>
    <source>
        <strain evidence="2">SMH2532-1</strain>
    </source>
</reference>
<keyword evidence="1" id="KW-0732">Signal</keyword>